<gene>
    <name evidence="7" type="ORF">EC835_101532</name>
</gene>
<comment type="caution">
    <text evidence="7">The sequence shown here is derived from an EMBL/GenBank/DDBJ whole genome shotgun (WGS) entry which is preliminary data.</text>
</comment>
<organism evidence="7 8">
    <name type="scientific">Providencia alcalifaciens</name>
    <dbReference type="NCBI Taxonomy" id="126385"/>
    <lineage>
        <taxon>Bacteria</taxon>
        <taxon>Pseudomonadati</taxon>
        <taxon>Pseudomonadota</taxon>
        <taxon>Gammaproteobacteria</taxon>
        <taxon>Enterobacterales</taxon>
        <taxon>Morganellaceae</taxon>
        <taxon>Providencia</taxon>
    </lineage>
</organism>
<dbReference type="InterPro" id="IPR000843">
    <property type="entry name" value="HTH_LacI"/>
</dbReference>
<keyword evidence="1" id="KW-0678">Repressor</keyword>
<evidence type="ECO:0000256" key="4">
    <source>
        <dbReference type="ARBA" id="ARBA00023163"/>
    </source>
</evidence>
<dbReference type="Pfam" id="PF00532">
    <property type="entry name" value="Peripla_BP_1"/>
    <property type="match status" value="1"/>
</dbReference>
<dbReference type="GO" id="GO:0000976">
    <property type="term" value="F:transcription cis-regulatory region binding"/>
    <property type="evidence" value="ECO:0007669"/>
    <property type="project" value="TreeGrafter"/>
</dbReference>
<feature type="domain" description="HTH cro/C1-type" evidence="6">
    <location>
        <begin position="48"/>
        <end position="97"/>
    </location>
</feature>
<dbReference type="Pfam" id="PF00356">
    <property type="entry name" value="LacI"/>
    <property type="match status" value="1"/>
</dbReference>
<evidence type="ECO:0000313" key="7">
    <source>
        <dbReference type="EMBL" id="TCT38522.1"/>
    </source>
</evidence>
<dbReference type="EMBL" id="SMAS01000001">
    <property type="protein sequence ID" value="TCT38522.1"/>
    <property type="molecule type" value="Genomic_DNA"/>
</dbReference>
<name>A0A4R3NR48_9GAMM</name>
<dbReference type="PANTHER" id="PTHR30146:SF45">
    <property type="entry name" value="CATABOLITE REPRESSOR_ACTIVATOR"/>
    <property type="match status" value="1"/>
</dbReference>
<dbReference type="CDD" id="cd01392">
    <property type="entry name" value="HTH_LacI"/>
    <property type="match status" value="1"/>
</dbReference>
<evidence type="ECO:0000256" key="3">
    <source>
        <dbReference type="ARBA" id="ARBA00023125"/>
    </source>
</evidence>
<dbReference type="SUPFAM" id="SSF47413">
    <property type="entry name" value="lambda repressor-like DNA-binding domains"/>
    <property type="match status" value="1"/>
</dbReference>
<evidence type="ECO:0000256" key="1">
    <source>
        <dbReference type="ARBA" id="ARBA00022491"/>
    </source>
</evidence>
<dbReference type="SUPFAM" id="SSF53822">
    <property type="entry name" value="Periplasmic binding protein-like I"/>
    <property type="match status" value="1"/>
</dbReference>
<dbReference type="InterPro" id="IPR010982">
    <property type="entry name" value="Lambda_DNA-bd_dom_sf"/>
</dbReference>
<dbReference type="SMART" id="SM00354">
    <property type="entry name" value="HTH_LACI"/>
    <property type="match status" value="1"/>
</dbReference>
<feature type="domain" description="HTH lacI-type" evidence="5">
    <location>
        <begin position="57"/>
        <end position="114"/>
    </location>
</feature>
<dbReference type="PROSITE" id="PS00356">
    <property type="entry name" value="HTH_LACI_1"/>
    <property type="match status" value="1"/>
</dbReference>
<dbReference type="PROSITE" id="PS50943">
    <property type="entry name" value="HTH_CROC1"/>
    <property type="match status" value="1"/>
</dbReference>
<dbReference type="Gene3D" id="3.40.50.2300">
    <property type="match status" value="2"/>
</dbReference>
<evidence type="ECO:0000259" key="6">
    <source>
        <dbReference type="PROSITE" id="PS50943"/>
    </source>
</evidence>
<dbReference type="PANTHER" id="PTHR30146">
    <property type="entry name" value="LACI-RELATED TRANSCRIPTIONAL REPRESSOR"/>
    <property type="match status" value="1"/>
</dbReference>
<dbReference type="GO" id="GO:0003700">
    <property type="term" value="F:DNA-binding transcription factor activity"/>
    <property type="evidence" value="ECO:0007669"/>
    <property type="project" value="TreeGrafter"/>
</dbReference>
<proteinExistence type="predicted"/>
<keyword evidence="2" id="KW-0805">Transcription regulation</keyword>
<dbReference type="PROSITE" id="PS50932">
    <property type="entry name" value="HTH_LACI_2"/>
    <property type="match status" value="1"/>
</dbReference>
<accession>A0A4R3NR48</accession>
<keyword evidence="3" id="KW-0238">DNA-binding</keyword>
<sequence length="396" mass="44518">MYSVSENAGKSPYQLDSRLISMSLNRWSSIATFTLWCQARKKWRHKFVSKIRQNKKTTIYDLAELAGVSASAVSAVLNGNWQKRRISAQLAEKIMRIAQEQNYSVNKQASLLRSNKSKIIGMLVPKYDNRYFGSIVEHFEEMARERGLFPIITCTRRDPQLELEAAKAMLSYQVDWLISTGATDPDKITQICHASGVPTLNLDLPGTLAPSVISDNYHGAKQLTLNILQKRQQRAASSESLVFVGGREEEHNTRERIRGFIDAHNSLNIEVPQHHILTCGYAPEKAERALSIYSSQHSFLQKGTPPDIELCGLFVNSTISLEGVMRWLMKEGHTGAHQPPMGCFDWDPFVALLGNDIEMVKQDVPAMLEQIFALIESGESQPQLIEVMPVMIGKTE</sequence>
<dbReference type="InterPro" id="IPR001387">
    <property type="entry name" value="Cro/C1-type_HTH"/>
</dbReference>
<dbReference type="AlphaFoldDB" id="A0A4R3NR48"/>
<evidence type="ECO:0000256" key="2">
    <source>
        <dbReference type="ARBA" id="ARBA00023015"/>
    </source>
</evidence>
<dbReference type="CDD" id="cd06274">
    <property type="entry name" value="PBP1_FruR"/>
    <property type="match status" value="1"/>
</dbReference>
<evidence type="ECO:0000313" key="8">
    <source>
        <dbReference type="Proteomes" id="UP000295055"/>
    </source>
</evidence>
<dbReference type="Gene3D" id="1.10.260.40">
    <property type="entry name" value="lambda repressor-like DNA-binding domains"/>
    <property type="match status" value="1"/>
</dbReference>
<keyword evidence="4" id="KW-0804">Transcription</keyword>
<dbReference type="Proteomes" id="UP000295055">
    <property type="component" value="Unassembled WGS sequence"/>
</dbReference>
<dbReference type="InterPro" id="IPR028082">
    <property type="entry name" value="Peripla_BP_I"/>
</dbReference>
<reference evidence="7 8" key="1">
    <citation type="submission" date="2019-03" db="EMBL/GenBank/DDBJ databases">
        <title>Genomic analyses of the natural microbiome of Caenorhabditis elegans.</title>
        <authorList>
            <person name="Samuel B."/>
        </authorList>
    </citation>
    <scope>NUCLEOTIDE SEQUENCE [LARGE SCALE GENOMIC DNA]</scope>
    <source>
        <strain evidence="7 8">JUb102</strain>
    </source>
</reference>
<protein>
    <submittedName>
        <fullName evidence="7">LacI family transcriptional regulator</fullName>
    </submittedName>
</protein>
<evidence type="ECO:0000259" key="5">
    <source>
        <dbReference type="PROSITE" id="PS50932"/>
    </source>
</evidence>
<dbReference type="InterPro" id="IPR001761">
    <property type="entry name" value="Peripla_BP/Lac1_sug-bd_dom"/>
</dbReference>